<protein>
    <recommendedName>
        <fullName evidence="5">Pentatricopeptide repeat-containing protein</fullName>
    </recommendedName>
</protein>
<evidence type="ECO:0000313" key="4">
    <source>
        <dbReference type="Proteomes" id="UP000823775"/>
    </source>
</evidence>
<evidence type="ECO:0000313" key="3">
    <source>
        <dbReference type="EMBL" id="MCD9642845.1"/>
    </source>
</evidence>
<sequence>MCPTWNSLIAGYAKNGNVEEAFKLFSVMPSRNVISWTAMISGCSQNGKYADALAVYKEMEKDGGVKPNEVTIASVLPACANLGALEVGGKIEAYARANGYFKNMRRNLCSWNTMIMGLAVHGKGDEALDFSTQMLGEGNAPDDVTFVGYSGMHSWRHGRAGKLQEAYDLIQSMPMRPDSVMWNSAWSLQFPWQC</sequence>
<dbReference type="PANTHER" id="PTHR47926">
    <property type="entry name" value="PENTATRICOPEPTIDE REPEAT-CONTAINING PROTEIN"/>
    <property type="match status" value="1"/>
</dbReference>
<feature type="repeat" description="PPR" evidence="2">
    <location>
        <begin position="1"/>
        <end position="31"/>
    </location>
</feature>
<accession>A0ABS8V6Q0</accession>
<keyword evidence="4" id="KW-1185">Reference proteome</keyword>
<organism evidence="3 4">
    <name type="scientific">Datura stramonium</name>
    <name type="common">Jimsonweed</name>
    <name type="synonym">Common thornapple</name>
    <dbReference type="NCBI Taxonomy" id="4076"/>
    <lineage>
        <taxon>Eukaryota</taxon>
        <taxon>Viridiplantae</taxon>
        <taxon>Streptophyta</taxon>
        <taxon>Embryophyta</taxon>
        <taxon>Tracheophyta</taxon>
        <taxon>Spermatophyta</taxon>
        <taxon>Magnoliopsida</taxon>
        <taxon>eudicotyledons</taxon>
        <taxon>Gunneridae</taxon>
        <taxon>Pentapetalae</taxon>
        <taxon>asterids</taxon>
        <taxon>lamiids</taxon>
        <taxon>Solanales</taxon>
        <taxon>Solanaceae</taxon>
        <taxon>Solanoideae</taxon>
        <taxon>Datureae</taxon>
        <taxon>Datura</taxon>
    </lineage>
</organism>
<feature type="repeat" description="PPR" evidence="2">
    <location>
        <begin position="107"/>
        <end position="141"/>
    </location>
</feature>
<dbReference type="Pfam" id="PF13041">
    <property type="entry name" value="PPR_2"/>
    <property type="match status" value="2"/>
</dbReference>
<dbReference type="PANTHER" id="PTHR47926:SF540">
    <property type="entry name" value="PENTATRICOPEPTIDE REPEAT-CONTAINING PROTEIN"/>
    <property type="match status" value="1"/>
</dbReference>
<dbReference type="PROSITE" id="PS51375">
    <property type="entry name" value="PPR"/>
    <property type="match status" value="3"/>
</dbReference>
<dbReference type="InterPro" id="IPR046960">
    <property type="entry name" value="PPR_At4g14850-like_plant"/>
</dbReference>
<dbReference type="NCBIfam" id="TIGR00756">
    <property type="entry name" value="PPR"/>
    <property type="match status" value="3"/>
</dbReference>
<dbReference type="InterPro" id="IPR011990">
    <property type="entry name" value="TPR-like_helical_dom_sf"/>
</dbReference>
<reference evidence="3 4" key="1">
    <citation type="journal article" date="2021" name="BMC Genomics">
        <title>Datura genome reveals duplications of psychoactive alkaloid biosynthetic genes and high mutation rate following tissue culture.</title>
        <authorList>
            <person name="Rajewski A."/>
            <person name="Carter-House D."/>
            <person name="Stajich J."/>
            <person name="Litt A."/>
        </authorList>
    </citation>
    <scope>NUCLEOTIDE SEQUENCE [LARGE SCALE GENOMIC DNA]</scope>
    <source>
        <strain evidence="3">AR-01</strain>
    </source>
</reference>
<gene>
    <name evidence="3" type="ORF">HAX54_029879</name>
</gene>
<evidence type="ECO:0000256" key="2">
    <source>
        <dbReference type="PROSITE-ProRule" id="PRU00708"/>
    </source>
</evidence>
<evidence type="ECO:0000256" key="1">
    <source>
        <dbReference type="ARBA" id="ARBA00022737"/>
    </source>
</evidence>
<dbReference type="EMBL" id="JACEIK010003725">
    <property type="protein sequence ID" value="MCD9642845.1"/>
    <property type="molecule type" value="Genomic_DNA"/>
</dbReference>
<proteinExistence type="predicted"/>
<dbReference type="InterPro" id="IPR002885">
    <property type="entry name" value="PPR_rpt"/>
</dbReference>
<dbReference type="Proteomes" id="UP000823775">
    <property type="component" value="Unassembled WGS sequence"/>
</dbReference>
<dbReference type="Gene3D" id="1.25.40.10">
    <property type="entry name" value="Tetratricopeptide repeat domain"/>
    <property type="match status" value="2"/>
</dbReference>
<evidence type="ECO:0008006" key="5">
    <source>
        <dbReference type="Google" id="ProtNLM"/>
    </source>
</evidence>
<name>A0ABS8V6Q0_DATST</name>
<feature type="repeat" description="PPR" evidence="2">
    <location>
        <begin position="32"/>
        <end position="66"/>
    </location>
</feature>
<comment type="caution">
    <text evidence="3">The sequence shown here is derived from an EMBL/GenBank/DDBJ whole genome shotgun (WGS) entry which is preliminary data.</text>
</comment>
<dbReference type="Pfam" id="PF12854">
    <property type="entry name" value="PPR_1"/>
    <property type="match status" value="1"/>
</dbReference>
<keyword evidence="1" id="KW-0677">Repeat</keyword>